<sequence length="262" mass="29027">MLSFREIINRQHFNHKNEILPINLIHQWPLALIFLLFFFPSAAKALEPQQIAQQAQQTTVKITGSGLEQSGILITEDKNTYWIMTCTPKDKSVLNKAKIIAPDGQPYESLSAQIIHLNQFPISLIPVQINRSYETANMGDSNSIKLGERVYIAGFMPASDNRRNPQFIFTEGIISSLAEQPPKSGFTHTNPIYPGMEGTPIFSQQGTLIGISCQNSTLANRQKKDLQLNWGIPITPLTELAQQKGLSFGFSALGSPPPSPNP</sequence>
<reference evidence="3" key="1">
    <citation type="journal article" date="2011" name="MBio">
        <title>Novel metabolic attributes of the genus Cyanothece, comprising a group of unicellular nitrogen-fixing Cyanobacteria.</title>
        <authorList>
            <person name="Bandyopadhyay A."/>
            <person name="Elvitigala T."/>
            <person name="Welsh E."/>
            <person name="Stockel J."/>
            <person name="Liberton M."/>
            <person name="Min H."/>
            <person name="Sherman L.A."/>
            <person name="Pakrasi H.B."/>
        </authorList>
    </citation>
    <scope>NUCLEOTIDE SEQUENCE [LARGE SCALE GENOMIC DNA]</scope>
    <source>
        <strain evidence="3">PCC 7822</strain>
    </source>
</reference>
<dbReference type="InterPro" id="IPR009003">
    <property type="entry name" value="Peptidase_S1_PA"/>
</dbReference>
<protein>
    <recommendedName>
        <fullName evidence="4">Serine protease</fullName>
    </recommendedName>
</protein>
<dbReference type="Gene3D" id="2.40.10.10">
    <property type="entry name" value="Trypsin-like serine proteases"/>
    <property type="match status" value="1"/>
</dbReference>
<evidence type="ECO:0008006" key="4">
    <source>
        <dbReference type="Google" id="ProtNLM"/>
    </source>
</evidence>
<dbReference type="Pfam" id="PF13365">
    <property type="entry name" value="Trypsin_2"/>
    <property type="match status" value="1"/>
</dbReference>
<dbReference type="HOGENOM" id="CLU_1060583_0_0_3"/>
<accession>E0U9M4</accession>
<dbReference type="eggNOG" id="COG3591">
    <property type="taxonomic scope" value="Bacteria"/>
</dbReference>
<dbReference type="STRING" id="497965.Cyan7822_1839"/>
<proteinExistence type="predicted"/>
<dbReference type="SUPFAM" id="SSF50494">
    <property type="entry name" value="Trypsin-like serine proteases"/>
    <property type="match status" value="1"/>
</dbReference>
<evidence type="ECO:0000256" key="1">
    <source>
        <dbReference type="SAM" id="Phobius"/>
    </source>
</evidence>
<feature type="transmembrane region" description="Helical" evidence="1">
    <location>
        <begin position="20"/>
        <end position="39"/>
    </location>
</feature>
<organism evidence="2 3">
    <name type="scientific">Gloeothece verrucosa (strain PCC 7822)</name>
    <name type="common">Cyanothece sp. (strain PCC 7822)</name>
    <dbReference type="NCBI Taxonomy" id="497965"/>
    <lineage>
        <taxon>Bacteria</taxon>
        <taxon>Bacillati</taxon>
        <taxon>Cyanobacteriota</taxon>
        <taxon>Cyanophyceae</taxon>
        <taxon>Oscillatoriophycideae</taxon>
        <taxon>Chroococcales</taxon>
        <taxon>Aphanothecaceae</taxon>
        <taxon>Gloeothece</taxon>
        <taxon>Gloeothece verrucosa</taxon>
    </lineage>
</organism>
<evidence type="ECO:0000313" key="2">
    <source>
        <dbReference type="EMBL" id="ADN13825.1"/>
    </source>
</evidence>
<gene>
    <name evidence="2" type="ordered locus">Cyan7822_1839</name>
</gene>
<dbReference type="RefSeq" id="WP_013321931.1">
    <property type="nucleotide sequence ID" value="NC_014501.1"/>
</dbReference>
<name>E0U9M4_GLOV7</name>
<dbReference type="EMBL" id="CP002198">
    <property type="protein sequence ID" value="ADN13825.1"/>
    <property type="molecule type" value="Genomic_DNA"/>
</dbReference>
<keyword evidence="1" id="KW-1133">Transmembrane helix</keyword>
<keyword evidence="1" id="KW-0812">Transmembrane</keyword>
<dbReference type="Proteomes" id="UP000008206">
    <property type="component" value="Chromosome"/>
</dbReference>
<evidence type="ECO:0000313" key="3">
    <source>
        <dbReference type="Proteomes" id="UP000008206"/>
    </source>
</evidence>
<dbReference type="KEGG" id="cyj:Cyan7822_1839"/>
<keyword evidence="1" id="KW-0472">Membrane</keyword>
<dbReference type="InterPro" id="IPR043504">
    <property type="entry name" value="Peptidase_S1_PA_chymotrypsin"/>
</dbReference>
<dbReference type="OrthoDB" id="460967at2"/>
<keyword evidence="3" id="KW-1185">Reference proteome</keyword>
<dbReference type="AlphaFoldDB" id="E0U9M4"/>